<name>A0ABM2ZT43_GOSHI</name>
<reference evidence="5" key="2">
    <citation type="submission" date="2025-08" db="UniProtKB">
        <authorList>
            <consortium name="RefSeq"/>
        </authorList>
    </citation>
    <scope>IDENTIFICATION</scope>
</reference>
<keyword evidence="1" id="KW-0812">Transmembrane</keyword>
<feature type="domain" description="GEX2 N-terminal Ig-like" evidence="3">
    <location>
        <begin position="27"/>
        <end position="131"/>
    </location>
</feature>
<sequence>MAAKFHFILISTLTLLLASAADEATVPMFAFSWLDDKDTFKAGETATIKIKVLGNFDSKGNASLDRTAFKPLITVNGKTGNSSYISGVFLDIDGDPSTWQIVFIPILAGIFNVILNDDPFKVMDSSLHFTVESGWFFIWLSIGLFH</sequence>
<feature type="signal peptide" evidence="2">
    <location>
        <begin position="1"/>
        <end position="20"/>
    </location>
</feature>
<protein>
    <recommendedName>
        <fullName evidence="3">GEX2 N-terminal Ig-like domain-containing protein</fullName>
    </recommendedName>
</protein>
<dbReference type="Pfam" id="PF23616">
    <property type="entry name" value="Ig_GEX2_N"/>
    <property type="match status" value="1"/>
</dbReference>
<keyword evidence="1" id="KW-1133">Transmembrane helix</keyword>
<dbReference type="InterPro" id="IPR056434">
    <property type="entry name" value="Ig_GEX2_N"/>
</dbReference>
<keyword evidence="1" id="KW-0472">Membrane</keyword>
<feature type="chain" id="PRO_5047472591" description="GEX2 N-terminal Ig-like domain-containing protein" evidence="2">
    <location>
        <begin position="21"/>
        <end position="146"/>
    </location>
</feature>
<dbReference type="Proteomes" id="UP000818029">
    <property type="component" value="Chromosome A02"/>
</dbReference>
<evidence type="ECO:0000259" key="3">
    <source>
        <dbReference type="Pfam" id="PF23616"/>
    </source>
</evidence>
<dbReference type="GeneID" id="121203296"/>
<accession>A0ABM2ZT43</accession>
<keyword evidence="4" id="KW-1185">Reference proteome</keyword>
<organism evidence="4 5">
    <name type="scientific">Gossypium hirsutum</name>
    <name type="common">Upland cotton</name>
    <name type="synonym">Gossypium mexicanum</name>
    <dbReference type="NCBI Taxonomy" id="3635"/>
    <lineage>
        <taxon>Eukaryota</taxon>
        <taxon>Viridiplantae</taxon>
        <taxon>Streptophyta</taxon>
        <taxon>Embryophyta</taxon>
        <taxon>Tracheophyta</taxon>
        <taxon>Spermatophyta</taxon>
        <taxon>Magnoliopsida</taxon>
        <taxon>eudicotyledons</taxon>
        <taxon>Gunneridae</taxon>
        <taxon>Pentapetalae</taxon>
        <taxon>rosids</taxon>
        <taxon>malvids</taxon>
        <taxon>Malvales</taxon>
        <taxon>Malvaceae</taxon>
        <taxon>Malvoideae</taxon>
        <taxon>Gossypium</taxon>
    </lineage>
</organism>
<proteinExistence type="predicted"/>
<dbReference type="RefSeq" id="XP_040945809.1">
    <property type="nucleotide sequence ID" value="XM_041089875.1"/>
</dbReference>
<evidence type="ECO:0000256" key="2">
    <source>
        <dbReference type="SAM" id="SignalP"/>
    </source>
</evidence>
<evidence type="ECO:0000313" key="4">
    <source>
        <dbReference type="Proteomes" id="UP000818029"/>
    </source>
</evidence>
<keyword evidence="2" id="KW-0732">Signal</keyword>
<feature type="transmembrane region" description="Helical" evidence="1">
    <location>
        <begin position="97"/>
        <end position="115"/>
    </location>
</feature>
<evidence type="ECO:0000256" key="1">
    <source>
        <dbReference type="SAM" id="Phobius"/>
    </source>
</evidence>
<gene>
    <name evidence="5" type="primary">LOC121203296</name>
</gene>
<reference evidence="4" key="1">
    <citation type="journal article" date="2020" name="Nat. Genet.">
        <title>Genomic diversifications of five Gossypium allopolyploid species and their impact on cotton improvement.</title>
        <authorList>
            <person name="Chen Z.J."/>
            <person name="Sreedasyam A."/>
            <person name="Ando A."/>
            <person name="Song Q."/>
            <person name="De Santiago L.M."/>
            <person name="Hulse-Kemp A.M."/>
            <person name="Ding M."/>
            <person name="Ye W."/>
            <person name="Kirkbride R.C."/>
            <person name="Jenkins J."/>
            <person name="Plott C."/>
            <person name="Lovell J."/>
            <person name="Lin Y.M."/>
            <person name="Vaughn R."/>
            <person name="Liu B."/>
            <person name="Simpson S."/>
            <person name="Scheffler B.E."/>
            <person name="Wen L."/>
            <person name="Saski C.A."/>
            <person name="Grover C.E."/>
            <person name="Hu G."/>
            <person name="Conover J.L."/>
            <person name="Carlson J.W."/>
            <person name="Shu S."/>
            <person name="Boston L.B."/>
            <person name="Williams M."/>
            <person name="Peterson D.G."/>
            <person name="McGee K."/>
            <person name="Jones D.C."/>
            <person name="Wendel J.F."/>
            <person name="Stelly D.M."/>
            <person name="Grimwood J."/>
            <person name="Schmutz J."/>
        </authorList>
    </citation>
    <scope>NUCLEOTIDE SEQUENCE [LARGE SCALE GENOMIC DNA]</scope>
    <source>
        <strain evidence="4">cv. TM-1</strain>
    </source>
</reference>
<evidence type="ECO:0000313" key="5">
    <source>
        <dbReference type="RefSeq" id="XP_040945809.1"/>
    </source>
</evidence>